<name>A0ABY8L7K9_9FLAO</name>
<evidence type="ECO:0000256" key="1">
    <source>
        <dbReference type="ARBA" id="ARBA00004496"/>
    </source>
</evidence>
<comment type="similarity">
    <text evidence="2">Belongs to the SUA5 family.</text>
</comment>
<dbReference type="InterPro" id="IPR017945">
    <property type="entry name" value="DHBP_synth_RibB-like_a/b_dom"/>
</dbReference>
<evidence type="ECO:0000256" key="11">
    <source>
        <dbReference type="ARBA" id="ARBA00048366"/>
    </source>
</evidence>
<evidence type="ECO:0000256" key="6">
    <source>
        <dbReference type="ARBA" id="ARBA00022694"/>
    </source>
</evidence>
<keyword evidence="9" id="KW-0067">ATP-binding</keyword>
<dbReference type="SUPFAM" id="SSF55821">
    <property type="entry name" value="YrdC/RibB"/>
    <property type="match status" value="1"/>
</dbReference>
<evidence type="ECO:0000256" key="3">
    <source>
        <dbReference type="ARBA" id="ARBA00012584"/>
    </source>
</evidence>
<keyword evidence="7 13" id="KW-0548">Nucleotidyltransferase</keyword>
<dbReference type="Proteomes" id="UP001232001">
    <property type="component" value="Chromosome"/>
</dbReference>
<gene>
    <name evidence="13" type="ORF">P8625_05540</name>
</gene>
<feature type="domain" description="YrdC-like" evidence="12">
    <location>
        <begin position="1"/>
        <end position="183"/>
    </location>
</feature>
<keyword evidence="6" id="KW-0819">tRNA processing</keyword>
<evidence type="ECO:0000256" key="10">
    <source>
        <dbReference type="ARBA" id="ARBA00029774"/>
    </source>
</evidence>
<sequence length="183" mass="20455">MNYKEIVKHIKQGNTILYPTDTVWGLGCDATNEEAVKKIYELKNREESKSLIILVASIEMLQEHVENIPEKALELLKNAEKPTTIIYSNPNNLAANTIATDNTIAIRIPQDDFCIQLIEEFGKPIVSTSANVSGESTPKSFSEISEAILKNVDYVVNLHQEKVAEKSSTILKIEDDAIIVIRE</sequence>
<evidence type="ECO:0000256" key="4">
    <source>
        <dbReference type="ARBA" id="ARBA00022490"/>
    </source>
</evidence>
<dbReference type="EMBL" id="CP122539">
    <property type="protein sequence ID" value="WGH76622.1"/>
    <property type="molecule type" value="Genomic_DNA"/>
</dbReference>
<comment type="catalytic activity">
    <reaction evidence="11">
        <text>L-threonine + hydrogencarbonate + ATP = L-threonylcarbamoyladenylate + diphosphate + H2O</text>
        <dbReference type="Rhea" id="RHEA:36407"/>
        <dbReference type="ChEBI" id="CHEBI:15377"/>
        <dbReference type="ChEBI" id="CHEBI:17544"/>
        <dbReference type="ChEBI" id="CHEBI:30616"/>
        <dbReference type="ChEBI" id="CHEBI:33019"/>
        <dbReference type="ChEBI" id="CHEBI:57926"/>
        <dbReference type="ChEBI" id="CHEBI:73682"/>
        <dbReference type="EC" id="2.7.7.87"/>
    </reaction>
</comment>
<evidence type="ECO:0000313" key="14">
    <source>
        <dbReference type="Proteomes" id="UP001232001"/>
    </source>
</evidence>
<dbReference type="RefSeq" id="WP_279652486.1">
    <property type="nucleotide sequence ID" value="NZ_CP122539.1"/>
</dbReference>
<dbReference type="PANTHER" id="PTHR17490">
    <property type="entry name" value="SUA5"/>
    <property type="match status" value="1"/>
</dbReference>
<evidence type="ECO:0000256" key="7">
    <source>
        <dbReference type="ARBA" id="ARBA00022695"/>
    </source>
</evidence>
<dbReference type="NCBIfam" id="TIGR00057">
    <property type="entry name" value="L-threonylcarbamoyladenylate synthase"/>
    <property type="match status" value="1"/>
</dbReference>
<evidence type="ECO:0000313" key="13">
    <source>
        <dbReference type="EMBL" id="WGH76622.1"/>
    </source>
</evidence>
<dbReference type="InterPro" id="IPR006070">
    <property type="entry name" value="Sua5-like_dom"/>
</dbReference>
<evidence type="ECO:0000259" key="12">
    <source>
        <dbReference type="PROSITE" id="PS51163"/>
    </source>
</evidence>
<dbReference type="PROSITE" id="PS51163">
    <property type="entry name" value="YRDC"/>
    <property type="match status" value="1"/>
</dbReference>
<dbReference type="GO" id="GO:0061710">
    <property type="term" value="F:L-threonylcarbamoyladenylate synthase"/>
    <property type="evidence" value="ECO:0007669"/>
    <property type="project" value="UniProtKB-EC"/>
</dbReference>
<dbReference type="EC" id="2.7.7.87" evidence="3"/>
<protein>
    <recommendedName>
        <fullName evidence="10">L-threonylcarbamoyladenylate synthase</fullName>
        <ecNumber evidence="3">2.7.7.87</ecNumber>
    </recommendedName>
    <alternativeName>
        <fullName evidence="10">L-threonylcarbamoyladenylate synthase</fullName>
    </alternativeName>
</protein>
<keyword evidence="5 13" id="KW-0808">Transferase</keyword>
<dbReference type="Gene3D" id="3.90.870.10">
    <property type="entry name" value="DHBP synthase"/>
    <property type="match status" value="1"/>
</dbReference>
<keyword evidence="8" id="KW-0547">Nucleotide-binding</keyword>
<evidence type="ECO:0000256" key="9">
    <source>
        <dbReference type="ARBA" id="ARBA00022840"/>
    </source>
</evidence>
<accession>A0ABY8L7K9</accession>
<comment type="subcellular location">
    <subcellularLocation>
        <location evidence="1">Cytoplasm</location>
    </subcellularLocation>
</comment>
<keyword evidence="14" id="KW-1185">Reference proteome</keyword>
<organism evidence="13 14">
    <name type="scientific">Tenacibaculum tangerinum</name>
    <dbReference type="NCBI Taxonomy" id="3038772"/>
    <lineage>
        <taxon>Bacteria</taxon>
        <taxon>Pseudomonadati</taxon>
        <taxon>Bacteroidota</taxon>
        <taxon>Flavobacteriia</taxon>
        <taxon>Flavobacteriales</taxon>
        <taxon>Flavobacteriaceae</taxon>
        <taxon>Tenacibaculum</taxon>
    </lineage>
</organism>
<evidence type="ECO:0000256" key="5">
    <source>
        <dbReference type="ARBA" id="ARBA00022679"/>
    </source>
</evidence>
<evidence type="ECO:0000256" key="2">
    <source>
        <dbReference type="ARBA" id="ARBA00007663"/>
    </source>
</evidence>
<dbReference type="Pfam" id="PF01300">
    <property type="entry name" value="Sua5_yciO_yrdC"/>
    <property type="match status" value="1"/>
</dbReference>
<reference evidence="13 14" key="1">
    <citation type="submission" date="2023-04" db="EMBL/GenBank/DDBJ databases">
        <title>Tenacibaculum tangerinum sp. nov., isolated from sea tidal flat of South Korea.</title>
        <authorList>
            <person name="Lee S.H."/>
            <person name="Kim J.-J."/>
        </authorList>
    </citation>
    <scope>NUCLEOTIDE SEQUENCE [LARGE SCALE GENOMIC DNA]</scope>
    <source>
        <strain evidence="13 14">GRR-S3-23</strain>
    </source>
</reference>
<proteinExistence type="inferred from homology"/>
<evidence type="ECO:0000256" key="8">
    <source>
        <dbReference type="ARBA" id="ARBA00022741"/>
    </source>
</evidence>
<dbReference type="InterPro" id="IPR050156">
    <property type="entry name" value="TC-AMP_synthase_SUA5"/>
</dbReference>
<dbReference type="PANTHER" id="PTHR17490:SF16">
    <property type="entry name" value="THREONYLCARBAMOYL-AMP SYNTHASE"/>
    <property type="match status" value="1"/>
</dbReference>
<keyword evidence="4" id="KW-0963">Cytoplasm</keyword>